<feature type="transmembrane region" description="Helical" evidence="5">
    <location>
        <begin position="45"/>
        <end position="67"/>
    </location>
</feature>
<dbReference type="InterPro" id="IPR032808">
    <property type="entry name" value="DoxX"/>
</dbReference>
<evidence type="ECO:0000256" key="3">
    <source>
        <dbReference type="ARBA" id="ARBA00022989"/>
    </source>
</evidence>
<evidence type="ECO:0000256" key="1">
    <source>
        <dbReference type="ARBA" id="ARBA00004141"/>
    </source>
</evidence>
<comment type="subcellular location">
    <subcellularLocation>
        <location evidence="1">Membrane</location>
        <topology evidence="1">Multi-pass membrane protein</topology>
    </subcellularLocation>
</comment>
<accession>A0ABW5KAH1</accession>
<keyword evidence="3 5" id="KW-1133">Transmembrane helix</keyword>
<evidence type="ECO:0000313" key="7">
    <source>
        <dbReference type="Proteomes" id="UP001597394"/>
    </source>
</evidence>
<evidence type="ECO:0000256" key="2">
    <source>
        <dbReference type="ARBA" id="ARBA00022692"/>
    </source>
</evidence>
<sequence length="126" mass="14023">MKIVKLILFSLFALMFINAGLDKFFHYMPMPENMPEEMQKVGTAFMQIPWLMPLIGITEIIGGILVLYPKTRTLGAIVLLPVMVGIITHNFTVAPSGSGIGVGLVMLVINIWLLFDNKEKLKAIFS</sequence>
<evidence type="ECO:0000256" key="5">
    <source>
        <dbReference type="SAM" id="Phobius"/>
    </source>
</evidence>
<dbReference type="RefSeq" id="WP_255929402.1">
    <property type="nucleotide sequence ID" value="NZ_JANFQP010000002.1"/>
</dbReference>
<name>A0ABW5KAH1_9FLAO</name>
<protein>
    <submittedName>
        <fullName evidence="6">DoxX family membrane protein</fullName>
    </submittedName>
</protein>
<dbReference type="EMBL" id="JBHULG010000002">
    <property type="protein sequence ID" value="MFD2545353.1"/>
    <property type="molecule type" value="Genomic_DNA"/>
</dbReference>
<dbReference type="Proteomes" id="UP001597394">
    <property type="component" value="Unassembled WGS sequence"/>
</dbReference>
<organism evidence="6 7">
    <name type="scientific">Kaistella montana</name>
    <dbReference type="NCBI Taxonomy" id="1849733"/>
    <lineage>
        <taxon>Bacteria</taxon>
        <taxon>Pseudomonadati</taxon>
        <taxon>Bacteroidota</taxon>
        <taxon>Flavobacteriia</taxon>
        <taxon>Flavobacteriales</taxon>
        <taxon>Weeksellaceae</taxon>
        <taxon>Chryseobacterium group</taxon>
        <taxon>Kaistella</taxon>
    </lineage>
</organism>
<feature type="transmembrane region" description="Helical" evidence="5">
    <location>
        <begin position="74"/>
        <end position="91"/>
    </location>
</feature>
<evidence type="ECO:0000313" key="6">
    <source>
        <dbReference type="EMBL" id="MFD2545353.1"/>
    </source>
</evidence>
<keyword evidence="7" id="KW-1185">Reference proteome</keyword>
<keyword evidence="4 5" id="KW-0472">Membrane</keyword>
<dbReference type="Pfam" id="PF07681">
    <property type="entry name" value="DoxX"/>
    <property type="match status" value="1"/>
</dbReference>
<keyword evidence="2 5" id="KW-0812">Transmembrane</keyword>
<comment type="caution">
    <text evidence="6">The sequence shown here is derived from an EMBL/GenBank/DDBJ whole genome shotgun (WGS) entry which is preliminary data.</text>
</comment>
<proteinExistence type="predicted"/>
<reference evidence="7" key="1">
    <citation type="journal article" date="2019" name="Int. J. Syst. Evol. Microbiol.">
        <title>The Global Catalogue of Microorganisms (GCM) 10K type strain sequencing project: providing services to taxonomists for standard genome sequencing and annotation.</title>
        <authorList>
            <consortium name="The Broad Institute Genomics Platform"/>
            <consortium name="The Broad Institute Genome Sequencing Center for Infectious Disease"/>
            <person name="Wu L."/>
            <person name="Ma J."/>
        </authorList>
    </citation>
    <scope>NUCLEOTIDE SEQUENCE [LARGE SCALE GENOMIC DNA]</scope>
    <source>
        <strain evidence="7">KCTC 52204</strain>
    </source>
</reference>
<evidence type="ECO:0000256" key="4">
    <source>
        <dbReference type="ARBA" id="ARBA00023136"/>
    </source>
</evidence>
<gene>
    <name evidence="6" type="ORF">ACFSO8_07755</name>
</gene>
<feature type="transmembrane region" description="Helical" evidence="5">
    <location>
        <begin position="97"/>
        <end position="115"/>
    </location>
</feature>